<proteinExistence type="predicted"/>
<feature type="compositionally biased region" description="Pro residues" evidence="2">
    <location>
        <begin position="133"/>
        <end position="145"/>
    </location>
</feature>
<feature type="compositionally biased region" description="Acidic residues" evidence="2">
    <location>
        <begin position="197"/>
        <end position="208"/>
    </location>
</feature>
<comment type="caution">
    <text evidence="3">The sequence shown here is derived from an EMBL/GenBank/DDBJ whole genome shotgun (WGS) entry which is preliminary data.</text>
</comment>
<evidence type="ECO:0000256" key="2">
    <source>
        <dbReference type="SAM" id="MobiDB-lite"/>
    </source>
</evidence>
<feature type="region of interest" description="Disordered" evidence="2">
    <location>
        <begin position="128"/>
        <end position="153"/>
    </location>
</feature>
<feature type="non-terminal residue" evidence="3">
    <location>
        <position position="1"/>
    </location>
</feature>
<feature type="region of interest" description="Disordered" evidence="2">
    <location>
        <begin position="184"/>
        <end position="210"/>
    </location>
</feature>
<evidence type="ECO:0000256" key="1">
    <source>
        <dbReference type="SAM" id="Coils"/>
    </source>
</evidence>
<sequence>FWTTVTVKKVNDVTRLQSLVYKKNVVITKATIRYALRLDDAEGVECLPNEEIFSELARMGYEKPSTKLTFYKKQVSDLSTHTTKYTSPSLTQKVFANMRRVGKWFSRVDTPLFEGVVSAAADVVPAAVNEPSIPSPTPPTPPPQPSHDIPSTSQDKIAQALEITKLKSRVKKLERRNRATKLKRLKKVGSAQRIDTSDDTVMDDEEESEPAKLQEVVDVVTTAKIITEVVSAASDTITAASITIPAVDVPIPAATTAAAPTLTATPSRRRKGVVVRDPEETTTTSIFIHSEAKSKDKGKGILVEEPKALKKYQALKRKPQTKAQARKSMMIYLRNVTGFKMDYFKEQMDEEDNRALKRLNESQEEKAAKKQKLDEKVEVLKRHLQTVPSEEDDVYTEATPLALKVPVVDYEIYNENNKPYYKIKRADGSHQLYLSFLSLLRNFDRKDLEALWRLKNQKSVHGQEKVKSWKLLESCGVQIITFTTTQLILLVEKRYPLTRFTLDQMLNNVRLKVEEESEVSLELLSFGVDAAEESQGKHAKCLVLPSQDDAVD</sequence>
<evidence type="ECO:0000313" key="3">
    <source>
        <dbReference type="EMBL" id="GEZ85361.1"/>
    </source>
</evidence>
<protein>
    <submittedName>
        <fullName evidence="3">Uncharacterized protein</fullName>
    </submittedName>
</protein>
<accession>A0A699ITW0</accession>
<keyword evidence="1" id="KW-0175">Coiled coil</keyword>
<reference evidence="3" key="1">
    <citation type="journal article" date="2019" name="Sci. Rep.">
        <title>Draft genome of Tanacetum cinerariifolium, the natural source of mosquito coil.</title>
        <authorList>
            <person name="Yamashiro T."/>
            <person name="Shiraishi A."/>
            <person name="Satake H."/>
            <person name="Nakayama K."/>
        </authorList>
    </citation>
    <scope>NUCLEOTIDE SEQUENCE</scope>
</reference>
<feature type="coiled-coil region" evidence="1">
    <location>
        <begin position="345"/>
        <end position="379"/>
    </location>
</feature>
<organism evidence="3">
    <name type="scientific">Tanacetum cinerariifolium</name>
    <name type="common">Dalmatian daisy</name>
    <name type="synonym">Chrysanthemum cinerariifolium</name>
    <dbReference type="NCBI Taxonomy" id="118510"/>
    <lineage>
        <taxon>Eukaryota</taxon>
        <taxon>Viridiplantae</taxon>
        <taxon>Streptophyta</taxon>
        <taxon>Embryophyta</taxon>
        <taxon>Tracheophyta</taxon>
        <taxon>Spermatophyta</taxon>
        <taxon>Magnoliopsida</taxon>
        <taxon>eudicotyledons</taxon>
        <taxon>Gunneridae</taxon>
        <taxon>Pentapetalae</taxon>
        <taxon>asterids</taxon>
        <taxon>campanulids</taxon>
        <taxon>Asterales</taxon>
        <taxon>Asteraceae</taxon>
        <taxon>Asteroideae</taxon>
        <taxon>Anthemideae</taxon>
        <taxon>Anthemidinae</taxon>
        <taxon>Tanacetum</taxon>
    </lineage>
</organism>
<name>A0A699ITW0_TANCI</name>
<feature type="coiled-coil region" evidence="1">
    <location>
        <begin position="156"/>
        <end position="183"/>
    </location>
</feature>
<dbReference type="EMBL" id="BKCJ010332610">
    <property type="protein sequence ID" value="GEZ85361.1"/>
    <property type="molecule type" value="Genomic_DNA"/>
</dbReference>
<gene>
    <name evidence="3" type="ORF">Tci_557334</name>
</gene>
<dbReference type="AlphaFoldDB" id="A0A699ITW0"/>